<name>A0A0M3I3Y3_ASCLU</name>
<evidence type="ECO:0000313" key="1">
    <source>
        <dbReference type="Proteomes" id="UP000036681"/>
    </source>
</evidence>
<keyword evidence="1" id="KW-1185">Reference proteome</keyword>
<proteinExistence type="predicted"/>
<reference evidence="2" key="1">
    <citation type="submission" date="2017-02" db="UniProtKB">
        <authorList>
            <consortium name="WormBaseParasite"/>
        </authorList>
    </citation>
    <scope>IDENTIFICATION</scope>
</reference>
<dbReference type="AlphaFoldDB" id="A0A0M3I3Y3"/>
<evidence type="ECO:0000313" key="2">
    <source>
        <dbReference type="WBParaSite" id="ALUE_0001141601-mRNA-1"/>
    </source>
</evidence>
<protein>
    <submittedName>
        <fullName evidence="2">Transcriptional regulator</fullName>
    </submittedName>
</protein>
<accession>A0A0M3I3Y3</accession>
<dbReference type="WBParaSite" id="ALUE_0001141601-mRNA-1">
    <property type="protein sequence ID" value="ALUE_0001141601-mRNA-1"/>
    <property type="gene ID" value="ALUE_0001141601"/>
</dbReference>
<organism evidence="1 2">
    <name type="scientific">Ascaris lumbricoides</name>
    <name type="common">Giant roundworm</name>
    <dbReference type="NCBI Taxonomy" id="6252"/>
    <lineage>
        <taxon>Eukaryota</taxon>
        <taxon>Metazoa</taxon>
        <taxon>Ecdysozoa</taxon>
        <taxon>Nematoda</taxon>
        <taxon>Chromadorea</taxon>
        <taxon>Rhabditida</taxon>
        <taxon>Spirurina</taxon>
        <taxon>Ascaridomorpha</taxon>
        <taxon>Ascaridoidea</taxon>
        <taxon>Ascarididae</taxon>
        <taxon>Ascaris</taxon>
    </lineage>
</organism>
<dbReference type="Proteomes" id="UP000036681">
    <property type="component" value="Unplaced"/>
</dbReference>
<sequence length="41" mass="4626">MPKIVVCDQLLIAVLADSEYEPFHTADLSNVIFIECHLPIK</sequence>